<proteinExistence type="predicted"/>
<dbReference type="Proteomes" id="UP001212841">
    <property type="component" value="Unassembled WGS sequence"/>
</dbReference>
<reference evidence="1" key="1">
    <citation type="submission" date="2020-05" db="EMBL/GenBank/DDBJ databases">
        <title>Phylogenomic resolution of chytrid fungi.</title>
        <authorList>
            <person name="Stajich J.E."/>
            <person name="Amses K."/>
            <person name="Simmons R."/>
            <person name="Seto K."/>
            <person name="Myers J."/>
            <person name="Bonds A."/>
            <person name="Quandt C.A."/>
            <person name="Barry K."/>
            <person name="Liu P."/>
            <person name="Grigoriev I."/>
            <person name="Longcore J.E."/>
            <person name="James T.Y."/>
        </authorList>
    </citation>
    <scope>NUCLEOTIDE SEQUENCE</scope>
    <source>
        <strain evidence="1">JEL0318</strain>
    </source>
</reference>
<evidence type="ECO:0000313" key="1">
    <source>
        <dbReference type="EMBL" id="KAJ3054846.1"/>
    </source>
</evidence>
<comment type="caution">
    <text evidence="1">The sequence shown here is derived from an EMBL/GenBank/DDBJ whole genome shotgun (WGS) entry which is preliminary data.</text>
</comment>
<name>A0AAD5SHQ7_9FUNG</name>
<sequence>MLMKITRFNIFFQYKKPLRSGTHGLIYDLNLTFLYGLMRPTGFRMGFDHEQFVLEERVPDAPGKGIVWDPIAGTQMEMVREGYEPEGQRTGAFGVKKFYRKTFERK</sequence>
<protein>
    <submittedName>
        <fullName evidence="1">Uncharacterized protein</fullName>
    </submittedName>
</protein>
<keyword evidence="2" id="KW-1185">Reference proteome</keyword>
<gene>
    <name evidence="1" type="ORF">HK097_000652</name>
</gene>
<evidence type="ECO:0000313" key="2">
    <source>
        <dbReference type="Proteomes" id="UP001212841"/>
    </source>
</evidence>
<dbReference type="EMBL" id="JADGJD010000112">
    <property type="protein sequence ID" value="KAJ3054846.1"/>
    <property type="molecule type" value="Genomic_DNA"/>
</dbReference>
<dbReference type="AlphaFoldDB" id="A0AAD5SHQ7"/>
<accession>A0AAD5SHQ7</accession>
<organism evidence="1 2">
    <name type="scientific">Rhizophlyctis rosea</name>
    <dbReference type="NCBI Taxonomy" id="64517"/>
    <lineage>
        <taxon>Eukaryota</taxon>
        <taxon>Fungi</taxon>
        <taxon>Fungi incertae sedis</taxon>
        <taxon>Chytridiomycota</taxon>
        <taxon>Chytridiomycota incertae sedis</taxon>
        <taxon>Chytridiomycetes</taxon>
        <taxon>Rhizophlyctidales</taxon>
        <taxon>Rhizophlyctidaceae</taxon>
        <taxon>Rhizophlyctis</taxon>
    </lineage>
</organism>